<dbReference type="PIRSF" id="PIRSF005859">
    <property type="entry name" value="PBR"/>
    <property type="match status" value="1"/>
</dbReference>
<dbReference type="GO" id="GO:0016020">
    <property type="term" value="C:membrane"/>
    <property type="evidence" value="ECO:0007669"/>
    <property type="project" value="UniProtKB-SubCell"/>
</dbReference>
<feature type="transmembrane region" description="Helical" evidence="7">
    <location>
        <begin position="135"/>
        <end position="153"/>
    </location>
</feature>
<evidence type="ECO:0008006" key="10">
    <source>
        <dbReference type="Google" id="ProtNLM"/>
    </source>
</evidence>
<gene>
    <name evidence="8" type="ORF">L1049_004037</name>
</gene>
<evidence type="ECO:0000256" key="2">
    <source>
        <dbReference type="ARBA" id="ARBA00007524"/>
    </source>
</evidence>
<feature type="transmembrane region" description="Helical" evidence="7">
    <location>
        <begin position="39"/>
        <end position="60"/>
    </location>
</feature>
<evidence type="ECO:0000256" key="5">
    <source>
        <dbReference type="ARBA" id="ARBA00023136"/>
    </source>
</evidence>
<sequence>MESQDIKQHTRDDDPNKASPATTTDNNNRDKRKAKAKRGLKSLTVMVTAPVLFTLTSLYLFGSGQSYSKLAKPYRLPPLWALHLTSFASALLMGLSAWLFWADGGFHRKPRAFHLYVAWLVLHMAWEPIVLEKGASRAGLAVCVAMIGALVGCSRNFREVNQIAGDLGKPCLALAGFLGFVNLKLACL</sequence>
<dbReference type="GO" id="GO:0033013">
    <property type="term" value="P:tetrapyrrole metabolic process"/>
    <property type="evidence" value="ECO:0007669"/>
    <property type="project" value="UniProtKB-ARBA"/>
</dbReference>
<comment type="subcellular location">
    <subcellularLocation>
        <location evidence="1">Membrane</location>
        <topology evidence="1">Multi-pass membrane protein</topology>
    </subcellularLocation>
</comment>
<evidence type="ECO:0000313" key="9">
    <source>
        <dbReference type="Proteomes" id="UP001415857"/>
    </source>
</evidence>
<dbReference type="EMBL" id="JBBPBK010000007">
    <property type="protein sequence ID" value="KAK9281143.1"/>
    <property type="molecule type" value="Genomic_DNA"/>
</dbReference>
<feature type="transmembrane region" description="Helical" evidence="7">
    <location>
        <begin position="113"/>
        <end position="129"/>
    </location>
</feature>
<dbReference type="FunFam" id="1.20.1260.100:FF:000001">
    <property type="entry name" value="translocator protein 2"/>
    <property type="match status" value="1"/>
</dbReference>
<evidence type="ECO:0000256" key="7">
    <source>
        <dbReference type="SAM" id="Phobius"/>
    </source>
</evidence>
<keyword evidence="5 7" id="KW-0472">Membrane</keyword>
<dbReference type="InterPro" id="IPR038330">
    <property type="entry name" value="TspO/MBR-related_sf"/>
</dbReference>
<dbReference type="Proteomes" id="UP001415857">
    <property type="component" value="Unassembled WGS sequence"/>
</dbReference>
<feature type="region of interest" description="Disordered" evidence="6">
    <location>
        <begin position="1"/>
        <end position="37"/>
    </location>
</feature>
<keyword evidence="9" id="KW-1185">Reference proteome</keyword>
<evidence type="ECO:0000256" key="6">
    <source>
        <dbReference type="SAM" id="MobiDB-lite"/>
    </source>
</evidence>
<dbReference type="PANTHER" id="PTHR10057">
    <property type="entry name" value="PERIPHERAL-TYPE BENZODIAZEPINE RECEPTOR"/>
    <property type="match status" value="1"/>
</dbReference>
<dbReference type="CDD" id="cd15904">
    <property type="entry name" value="TSPO_MBR"/>
    <property type="match status" value="1"/>
</dbReference>
<dbReference type="Pfam" id="PF03073">
    <property type="entry name" value="TspO_MBR"/>
    <property type="match status" value="1"/>
</dbReference>
<name>A0AAP0RNU6_LIQFO</name>
<comment type="caution">
    <text evidence="8">The sequence shown here is derived from an EMBL/GenBank/DDBJ whole genome shotgun (WGS) entry which is preliminary data.</text>
</comment>
<proteinExistence type="inferred from homology"/>
<keyword evidence="4 7" id="KW-1133">Transmembrane helix</keyword>
<feature type="transmembrane region" description="Helical" evidence="7">
    <location>
        <begin position="80"/>
        <end position="101"/>
    </location>
</feature>
<dbReference type="PANTHER" id="PTHR10057:SF0">
    <property type="entry name" value="TRANSLOCATOR PROTEIN"/>
    <property type="match status" value="1"/>
</dbReference>
<protein>
    <recommendedName>
        <fullName evidence="10">Translocator protein homolog</fullName>
    </recommendedName>
</protein>
<organism evidence="8 9">
    <name type="scientific">Liquidambar formosana</name>
    <name type="common">Formosan gum</name>
    <dbReference type="NCBI Taxonomy" id="63359"/>
    <lineage>
        <taxon>Eukaryota</taxon>
        <taxon>Viridiplantae</taxon>
        <taxon>Streptophyta</taxon>
        <taxon>Embryophyta</taxon>
        <taxon>Tracheophyta</taxon>
        <taxon>Spermatophyta</taxon>
        <taxon>Magnoliopsida</taxon>
        <taxon>eudicotyledons</taxon>
        <taxon>Gunneridae</taxon>
        <taxon>Pentapetalae</taxon>
        <taxon>Saxifragales</taxon>
        <taxon>Altingiaceae</taxon>
        <taxon>Liquidambar</taxon>
    </lineage>
</organism>
<dbReference type="InterPro" id="IPR004307">
    <property type="entry name" value="TspO_MBR"/>
</dbReference>
<evidence type="ECO:0000256" key="4">
    <source>
        <dbReference type="ARBA" id="ARBA00022989"/>
    </source>
</evidence>
<feature type="compositionally biased region" description="Basic and acidic residues" evidence="6">
    <location>
        <begin position="1"/>
        <end position="16"/>
    </location>
</feature>
<evidence type="ECO:0000256" key="3">
    <source>
        <dbReference type="ARBA" id="ARBA00022692"/>
    </source>
</evidence>
<evidence type="ECO:0000256" key="1">
    <source>
        <dbReference type="ARBA" id="ARBA00004141"/>
    </source>
</evidence>
<reference evidence="8 9" key="1">
    <citation type="journal article" date="2024" name="Plant J.">
        <title>Genome sequences and population genomics reveal climatic adaptation and genomic divergence between two closely related sweetgum species.</title>
        <authorList>
            <person name="Xu W.Q."/>
            <person name="Ren C.Q."/>
            <person name="Zhang X.Y."/>
            <person name="Comes H.P."/>
            <person name="Liu X.H."/>
            <person name="Li Y.G."/>
            <person name="Kettle C.J."/>
            <person name="Jalonen R."/>
            <person name="Gaisberger H."/>
            <person name="Ma Y.Z."/>
            <person name="Qiu Y.X."/>
        </authorList>
    </citation>
    <scope>NUCLEOTIDE SEQUENCE [LARGE SCALE GENOMIC DNA]</scope>
    <source>
        <strain evidence="8">Hangzhou</strain>
    </source>
</reference>
<keyword evidence="3 7" id="KW-0812">Transmembrane</keyword>
<dbReference type="Gene3D" id="1.20.1260.100">
    <property type="entry name" value="TspO/MBR protein"/>
    <property type="match status" value="1"/>
</dbReference>
<comment type="similarity">
    <text evidence="2">Belongs to the TspO/BZRP family.</text>
</comment>
<evidence type="ECO:0000313" key="8">
    <source>
        <dbReference type="EMBL" id="KAK9281143.1"/>
    </source>
</evidence>
<accession>A0AAP0RNU6</accession>
<dbReference type="AlphaFoldDB" id="A0AAP0RNU6"/>